<feature type="region of interest" description="Disordered" evidence="1">
    <location>
        <begin position="58"/>
        <end position="92"/>
    </location>
</feature>
<feature type="chain" id="PRO_5047049584" evidence="2">
    <location>
        <begin position="25"/>
        <end position="166"/>
    </location>
</feature>
<comment type="caution">
    <text evidence="3">The sequence shown here is derived from an EMBL/GenBank/DDBJ whole genome shotgun (WGS) entry which is preliminary data.</text>
</comment>
<evidence type="ECO:0000313" key="3">
    <source>
        <dbReference type="EMBL" id="KAL1268322.1"/>
    </source>
</evidence>
<gene>
    <name evidence="3" type="ORF">QQF64_033685</name>
</gene>
<name>A0ABR3MUM0_9TELE</name>
<feature type="non-terminal residue" evidence="3">
    <location>
        <position position="166"/>
    </location>
</feature>
<organism evidence="3 4">
    <name type="scientific">Cirrhinus molitorella</name>
    <name type="common">mud carp</name>
    <dbReference type="NCBI Taxonomy" id="172907"/>
    <lineage>
        <taxon>Eukaryota</taxon>
        <taxon>Metazoa</taxon>
        <taxon>Chordata</taxon>
        <taxon>Craniata</taxon>
        <taxon>Vertebrata</taxon>
        <taxon>Euteleostomi</taxon>
        <taxon>Actinopterygii</taxon>
        <taxon>Neopterygii</taxon>
        <taxon>Teleostei</taxon>
        <taxon>Ostariophysi</taxon>
        <taxon>Cypriniformes</taxon>
        <taxon>Cyprinidae</taxon>
        <taxon>Labeoninae</taxon>
        <taxon>Labeonini</taxon>
        <taxon>Cirrhinus</taxon>
    </lineage>
</organism>
<reference evidence="3 4" key="1">
    <citation type="submission" date="2023-09" db="EMBL/GenBank/DDBJ databases">
        <authorList>
            <person name="Wang M."/>
        </authorList>
    </citation>
    <scope>NUCLEOTIDE SEQUENCE [LARGE SCALE GENOMIC DNA]</scope>
    <source>
        <strain evidence="3">GT-2023</strain>
        <tissue evidence="3">Liver</tissue>
    </source>
</reference>
<feature type="signal peptide" evidence="2">
    <location>
        <begin position="1"/>
        <end position="24"/>
    </location>
</feature>
<feature type="compositionally biased region" description="Polar residues" evidence="1">
    <location>
        <begin position="77"/>
        <end position="92"/>
    </location>
</feature>
<evidence type="ECO:0000256" key="2">
    <source>
        <dbReference type="SAM" id="SignalP"/>
    </source>
</evidence>
<keyword evidence="4" id="KW-1185">Reference proteome</keyword>
<feature type="region of interest" description="Disordered" evidence="1">
    <location>
        <begin position="136"/>
        <end position="156"/>
    </location>
</feature>
<proteinExistence type="predicted"/>
<dbReference type="Proteomes" id="UP001558613">
    <property type="component" value="Unassembled WGS sequence"/>
</dbReference>
<dbReference type="EMBL" id="JAYMGO010000009">
    <property type="protein sequence ID" value="KAL1268322.1"/>
    <property type="molecule type" value="Genomic_DNA"/>
</dbReference>
<protein>
    <submittedName>
        <fullName evidence="3">Uncharacterized protein</fullName>
    </submittedName>
</protein>
<evidence type="ECO:0000313" key="4">
    <source>
        <dbReference type="Proteomes" id="UP001558613"/>
    </source>
</evidence>
<accession>A0ABR3MUM0</accession>
<feature type="compositionally biased region" description="Basic and acidic residues" evidence="1">
    <location>
        <begin position="58"/>
        <end position="67"/>
    </location>
</feature>
<evidence type="ECO:0000256" key="1">
    <source>
        <dbReference type="SAM" id="MobiDB-lite"/>
    </source>
</evidence>
<keyword evidence="2" id="KW-0732">Signal</keyword>
<sequence>MLGCLKAVCKSSLLLSWAWTAALGEEGADELRPQHNSSMLRSFHLLYDLLSTRPVLRVSREKSRRETQSQSRSSSTLDQTQGEFTTVPSHSVETRLNATNETLINPNHAHQGFSDVIMINGHFDGANNTLVTGGPSPLGPPIRSAPCRPGCSRDSGRVKEHFGDWL</sequence>